<accession>A0A4R2MKX3</accession>
<evidence type="ECO:0000256" key="4">
    <source>
        <dbReference type="ARBA" id="ARBA00022801"/>
    </source>
</evidence>
<keyword evidence="6 7" id="KW-0326">Glycosidase</keyword>
<evidence type="ECO:0000313" key="9">
    <source>
        <dbReference type="EMBL" id="TCO99832.1"/>
    </source>
</evidence>
<dbReference type="InterPro" id="IPR033907">
    <property type="entry name" value="Endolysin_autolysin"/>
</dbReference>
<dbReference type="Pfam" id="PF00959">
    <property type="entry name" value="Phage_lysozyme"/>
    <property type="match status" value="1"/>
</dbReference>
<evidence type="ECO:0000256" key="8">
    <source>
        <dbReference type="SAM" id="MobiDB-lite"/>
    </source>
</evidence>
<dbReference type="PANTHER" id="PTHR38107:SF3">
    <property type="entry name" value="LYSOZYME RRRD-RELATED"/>
    <property type="match status" value="1"/>
</dbReference>
<dbReference type="HAMAP" id="MF_04110">
    <property type="entry name" value="ENDOLYSIN_T4"/>
    <property type="match status" value="1"/>
</dbReference>
<dbReference type="GeneID" id="99685408"/>
<dbReference type="GO" id="GO:0031640">
    <property type="term" value="P:killing of cells of another organism"/>
    <property type="evidence" value="ECO:0007669"/>
    <property type="project" value="UniProtKB-KW"/>
</dbReference>
<dbReference type="InterPro" id="IPR051018">
    <property type="entry name" value="Bacteriophage_GH24"/>
</dbReference>
<dbReference type="InterPro" id="IPR023346">
    <property type="entry name" value="Lysozyme-like_dom_sf"/>
</dbReference>
<dbReference type="CDD" id="cd00737">
    <property type="entry name" value="lyz_endolysin_autolysin"/>
    <property type="match status" value="1"/>
</dbReference>
<evidence type="ECO:0000256" key="5">
    <source>
        <dbReference type="ARBA" id="ARBA00023200"/>
    </source>
</evidence>
<proteinExistence type="inferred from homology"/>
<sequence length="256" mass="27501">MPATLRDMPDEGLELVKSFEGIPDGDPRTVKVDAYLDPVGIWTIGWGHAIADHAGRWLRGPAAADQARAAYPGGITREQAETLLRADLLDACRDVQRLVTLPLSDAQFGALVSFVFNLGAGSLMKSTLLKKLNAGDAAGAADQFLVWDKARVDGVLKPLPGLTRRRCAERALFLGENWRAAGGVRTVRGAVVLPLPARSIARRVEREQEAANAAPRQRAARGAVLATQDPLGLQLPAKPRRATAKRAKKRSEPTPA</sequence>
<evidence type="ECO:0000256" key="2">
    <source>
        <dbReference type="ARBA" id="ARBA00022529"/>
    </source>
</evidence>
<dbReference type="GO" id="GO:0042742">
    <property type="term" value="P:defense response to bacterium"/>
    <property type="evidence" value="ECO:0007669"/>
    <property type="project" value="UniProtKB-KW"/>
</dbReference>
<dbReference type="InterPro" id="IPR023347">
    <property type="entry name" value="Lysozyme_dom_sf"/>
</dbReference>
<evidence type="ECO:0000256" key="1">
    <source>
        <dbReference type="ARBA" id="ARBA00000632"/>
    </source>
</evidence>
<reference evidence="9 10" key="1">
    <citation type="submission" date="2019-03" db="EMBL/GenBank/DDBJ databases">
        <title>Genomic Encyclopedia of Type Strains, Phase IV (KMG-IV): sequencing the most valuable type-strain genomes for metagenomic binning, comparative biology and taxonomic classification.</title>
        <authorList>
            <person name="Goeker M."/>
        </authorList>
    </citation>
    <scope>NUCLEOTIDE SEQUENCE [LARGE SCALE GENOMIC DNA]</scope>
    <source>
        <strain evidence="9 10">DSM 1709</strain>
    </source>
</reference>
<dbReference type="InterPro" id="IPR034690">
    <property type="entry name" value="Endolysin_T4_type"/>
</dbReference>
<evidence type="ECO:0000313" key="10">
    <source>
        <dbReference type="Proteomes" id="UP000295106"/>
    </source>
</evidence>
<dbReference type="RefSeq" id="WP_132649140.1">
    <property type="nucleotide sequence ID" value="NZ_CP181386.1"/>
</dbReference>
<dbReference type="GO" id="GO:0009253">
    <property type="term" value="P:peptidoglycan catabolic process"/>
    <property type="evidence" value="ECO:0007669"/>
    <property type="project" value="InterPro"/>
</dbReference>
<keyword evidence="5" id="KW-1035">Host cytoplasm</keyword>
<feature type="compositionally biased region" description="Basic residues" evidence="8">
    <location>
        <begin position="238"/>
        <end position="249"/>
    </location>
</feature>
<keyword evidence="2 7" id="KW-0929">Antimicrobial</keyword>
<dbReference type="Gene3D" id="1.10.530.40">
    <property type="match status" value="1"/>
</dbReference>
<comment type="caution">
    <text evidence="9">The sequence shown here is derived from an EMBL/GenBank/DDBJ whole genome shotgun (WGS) entry which is preliminary data.</text>
</comment>
<protein>
    <recommendedName>
        <fullName evidence="7">Lysozyme</fullName>
        <ecNumber evidence="7">3.2.1.17</ecNumber>
    </recommendedName>
</protein>
<name>A0A4R2MKX3_RUBGE</name>
<comment type="catalytic activity">
    <reaction evidence="1 7">
        <text>Hydrolysis of (1-&gt;4)-beta-linkages between N-acetylmuramic acid and N-acetyl-D-glucosamine residues in a peptidoglycan and between N-acetyl-D-glucosamine residues in chitodextrins.</text>
        <dbReference type="EC" id="3.2.1.17"/>
    </reaction>
</comment>
<dbReference type="OrthoDB" id="5327667at2"/>
<organism evidence="9 10">
    <name type="scientific">Rubrivivax gelatinosus</name>
    <name type="common">Rhodocyclus gelatinosus</name>
    <name type="synonym">Rhodopseudomonas gelatinosa</name>
    <dbReference type="NCBI Taxonomy" id="28068"/>
    <lineage>
        <taxon>Bacteria</taxon>
        <taxon>Pseudomonadati</taxon>
        <taxon>Pseudomonadota</taxon>
        <taxon>Betaproteobacteria</taxon>
        <taxon>Burkholderiales</taxon>
        <taxon>Sphaerotilaceae</taxon>
        <taxon>Rubrivivax</taxon>
    </lineage>
</organism>
<dbReference type="InterPro" id="IPR002196">
    <property type="entry name" value="Glyco_hydro_24"/>
</dbReference>
<evidence type="ECO:0000256" key="6">
    <source>
        <dbReference type="ARBA" id="ARBA00023295"/>
    </source>
</evidence>
<comment type="similarity">
    <text evidence="7">Belongs to the glycosyl hydrolase 24 family.</text>
</comment>
<keyword evidence="4 7" id="KW-0378">Hydrolase</keyword>
<dbReference type="AlphaFoldDB" id="A0A4R2MKX3"/>
<dbReference type="PANTHER" id="PTHR38107">
    <property type="match status" value="1"/>
</dbReference>
<evidence type="ECO:0000256" key="7">
    <source>
        <dbReference type="RuleBase" id="RU003788"/>
    </source>
</evidence>
<dbReference type="GO" id="GO:0016998">
    <property type="term" value="P:cell wall macromolecule catabolic process"/>
    <property type="evidence" value="ECO:0007669"/>
    <property type="project" value="InterPro"/>
</dbReference>
<feature type="region of interest" description="Disordered" evidence="8">
    <location>
        <begin position="208"/>
        <end position="256"/>
    </location>
</feature>
<dbReference type="SUPFAM" id="SSF53955">
    <property type="entry name" value="Lysozyme-like"/>
    <property type="match status" value="1"/>
</dbReference>
<feature type="compositionally biased region" description="Low complexity" evidence="8">
    <location>
        <begin position="210"/>
        <end position="223"/>
    </location>
</feature>
<dbReference type="EC" id="3.2.1.17" evidence="7"/>
<dbReference type="Proteomes" id="UP000295106">
    <property type="component" value="Unassembled WGS sequence"/>
</dbReference>
<keyword evidence="3 7" id="KW-0081">Bacteriolytic enzyme</keyword>
<dbReference type="GO" id="GO:0003796">
    <property type="term" value="F:lysozyme activity"/>
    <property type="evidence" value="ECO:0007669"/>
    <property type="project" value="UniProtKB-EC"/>
</dbReference>
<dbReference type="EMBL" id="SLXD01000014">
    <property type="protein sequence ID" value="TCO99832.1"/>
    <property type="molecule type" value="Genomic_DNA"/>
</dbReference>
<gene>
    <name evidence="9" type="ORF">EV684_114129</name>
</gene>
<evidence type="ECO:0000256" key="3">
    <source>
        <dbReference type="ARBA" id="ARBA00022638"/>
    </source>
</evidence>